<feature type="transmembrane region" description="Helical" evidence="1">
    <location>
        <begin position="31"/>
        <end position="49"/>
    </location>
</feature>
<gene>
    <name evidence="2" type="ORF">NEMVEDRAFT_v1g233774</name>
</gene>
<dbReference type="Proteomes" id="UP000001593">
    <property type="component" value="Unassembled WGS sequence"/>
</dbReference>
<dbReference type="AlphaFoldDB" id="A7T0M9"/>
<evidence type="ECO:0000313" key="3">
    <source>
        <dbReference type="Proteomes" id="UP000001593"/>
    </source>
</evidence>
<proteinExistence type="predicted"/>
<sequence>MIPVVGTFAKRSVQRVQNIVYAKAGRRKGNAVIAFTLISVAYLGYIFFIKDYPYIDITPVNKNDVTTYCNYPLDQTGNEGKLPQNGDSKFSLEMVQLMIRHGDRSTAKEIPGMEKRDMDCSANPKHGPAKKIFEGYRKVVERFV</sequence>
<protein>
    <submittedName>
        <fullName evidence="2">Uncharacterized protein</fullName>
    </submittedName>
</protein>
<feature type="non-terminal residue" evidence="2">
    <location>
        <position position="1"/>
    </location>
</feature>
<dbReference type="HOGENOM" id="CLU_1801327_0_0_1"/>
<evidence type="ECO:0000256" key="1">
    <source>
        <dbReference type="SAM" id="Phobius"/>
    </source>
</evidence>
<dbReference type="InParanoid" id="A7T0M9"/>
<keyword evidence="3" id="KW-1185">Reference proteome</keyword>
<dbReference type="KEGG" id="nve:5501271"/>
<keyword evidence="1" id="KW-0812">Transmembrane</keyword>
<dbReference type="OrthoDB" id="10262962at2759"/>
<name>A7T0M9_NEMVE</name>
<dbReference type="EMBL" id="DS470040">
    <property type="protein sequence ID" value="EDO30485.1"/>
    <property type="molecule type" value="Genomic_DNA"/>
</dbReference>
<keyword evidence="1" id="KW-0472">Membrane</keyword>
<evidence type="ECO:0000313" key="2">
    <source>
        <dbReference type="EMBL" id="EDO30485.1"/>
    </source>
</evidence>
<reference evidence="2 3" key="1">
    <citation type="journal article" date="2007" name="Science">
        <title>Sea anemone genome reveals ancestral eumetazoan gene repertoire and genomic organization.</title>
        <authorList>
            <person name="Putnam N.H."/>
            <person name="Srivastava M."/>
            <person name="Hellsten U."/>
            <person name="Dirks B."/>
            <person name="Chapman J."/>
            <person name="Salamov A."/>
            <person name="Terry A."/>
            <person name="Shapiro H."/>
            <person name="Lindquist E."/>
            <person name="Kapitonov V.V."/>
            <person name="Jurka J."/>
            <person name="Genikhovich G."/>
            <person name="Grigoriev I.V."/>
            <person name="Lucas S.M."/>
            <person name="Steele R.E."/>
            <person name="Finnerty J.R."/>
            <person name="Technau U."/>
            <person name="Martindale M.Q."/>
            <person name="Rokhsar D.S."/>
        </authorList>
    </citation>
    <scope>NUCLEOTIDE SEQUENCE [LARGE SCALE GENOMIC DNA]</scope>
    <source>
        <strain evidence="3">CH2 X CH6</strain>
    </source>
</reference>
<organism evidence="2 3">
    <name type="scientific">Nematostella vectensis</name>
    <name type="common">Starlet sea anemone</name>
    <dbReference type="NCBI Taxonomy" id="45351"/>
    <lineage>
        <taxon>Eukaryota</taxon>
        <taxon>Metazoa</taxon>
        <taxon>Cnidaria</taxon>
        <taxon>Anthozoa</taxon>
        <taxon>Hexacorallia</taxon>
        <taxon>Actiniaria</taxon>
        <taxon>Edwardsiidae</taxon>
        <taxon>Nematostella</taxon>
    </lineage>
</organism>
<accession>A7T0M9</accession>
<keyword evidence="1" id="KW-1133">Transmembrane helix</keyword>